<dbReference type="Gene3D" id="3.40.50.720">
    <property type="entry name" value="NAD(P)-binding Rossmann-like Domain"/>
    <property type="match status" value="1"/>
</dbReference>
<organism evidence="4 5">
    <name type="scientific">Vibrio tetraodonis subsp. pristinus</name>
    <dbReference type="NCBI Taxonomy" id="2695891"/>
    <lineage>
        <taxon>Bacteria</taxon>
        <taxon>Pseudomonadati</taxon>
        <taxon>Pseudomonadota</taxon>
        <taxon>Gammaproteobacteria</taxon>
        <taxon>Vibrionales</taxon>
        <taxon>Vibrionaceae</taxon>
        <taxon>Vibrio</taxon>
    </lineage>
</organism>
<dbReference type="InterPro" id="IPR036291">
    <property type="entry name" value="NAD(P)-bd_dom_sf"/>
</dbReference>
<evidence type="ECO:0000313" key="5">
    <source>
        <dbReference type="Proteomes" id="UP000478571"/>
    </source>
</evidence>
<dbReference type="PRINTS" id="PR00081">
    <property type="entry name" value="GDHRDH"/>
</dbReference>
<sequence>MNNDKFAIVTGGSRGVGFGIAKVLAEKGYNIGLISINSDRLSKAGIELANMYPNVDVDIYSADVSDAERIGEAISFFAKKHGNVDVLVNNAGLFERGAIESFDLSDYQSLVMTNQFGSFNVLKCIVPMMKQQKSGYIFNIASMSGLRALADHGAYASTKFALIGLSQSLRKEMLPYGVKVTAICPGVVATDMTANIAISEEDKIQPEDIGKLISCCLDMSHSVTIDYIPVECSSQV</sequence>
<dbReference type="PROSITE" id="PS00061">
    <property type="entry name" value="ADH_SHORT"/>
    <property type="match status" value="1"/>
</dbReference>
<dbReference type="CDD" id="cd05233">
    <property type="entry name" value="SDR_c"/>
    <property type="match status" value="1"/>
</dbReference>
<dbReference type="PANTHER" id="PTHR44196:SF1">
    <property type="entry name" value="DEHYDROGENASE_REDUCTASE SDR FAMILY MEMBER 7B"/>
    <property type="match status" value="1"/>
</dbReference>
<protein>
    <submittedName>
        <fullName evidence="4">SDR family NAD(P)-dependent oxidoreductase</fullName>
    </submittedName>
</protein>
<dbReference type="AlphaFoldDB" id="A0A6L8LSI3"/>
<keyword evidence="5" id="KW-1185">Reference proteome</keyword>
<gene>
    <name evidence="4" type="ORF">GTG28_07545</name>
</gene>
<dbReference type="PANTHER" id="PTHR44196">
    <property type="entry name" value="DEHYDROGENASE/REDUCTASE SDR FAMILY MEMBER 7B"/>
    <property type="match status" value="1"/>
</dbReference>
<name>A0A6L8LSI3_9VIBR</name>
<dbReference type="GO" id="GO:0016491">
    <property type="term" value="F:oxidoreductase activity"/>
    <property type="evidence" value="ECO:0007669"/>
    <property type="project" value="UniProtKB-KW"/>
</dbReference>
<dbReference type="PRINTS" id="PR00080">
    <property type="entry name" value="SDRFAMILY"/>
</dbReference>
<evidence type="ECO:0000256" key="3">
    <source>
        <dbReference type="RuleBase" id="RU000363"/>
    </source>
</evidence>
<comment type="similarity">
    <text evidence="1 3">Belongs to the short-chain dehydrogenases/reductases (SDR) family.</text>
</comment>
<dbReference type="InterPro" id="IPR020904">
    <property type="entry name" value="Sc_DH/Rdtase_CS"/>
</dbReference>
<evidence type="ECO:0000256" key="2">
    <source>
        <dbReference type="ARBA" id="ARBA00023002"/>
    </source>
</evidence>
<dbReference type="Proteomes" id="UP000478571">
    <property type="component" value="Unassembled WGS sequence"/>
</dbReference>
<dbReference type="InterPro" id="IPR002347">
    <property type="entry name" value="SDR_fam"/>
</dbReference>
<accession>A0A6L8LSI3</accession>
<comment type="caution">
    <text evidence="4">The sequence shown here is derived from an EMBL/GenBank/DDBJ whole genome shotgun (WGS) entry which is preliminary data.</text>
</comment>
<dbReference type="Pfam" id="PF00106">
    <property type="entry name" value="adh_short"/>
    <property type="match status" value="1"/>
</dbReference>
<dbReference type="EMBL" id="WWEU01000002">
    <property type="protein sequence ID" value="MYM59074.1"/>
    <property type="molecule type" value="Genomic_DNA"/>
</dbReference>
<dbReference type="RefSeq" id="WP_160928516.1">
    <property type="nucleotide sequence ID" value="NZ_WWEU01000002.1"/>
</dbReference>
<evidence type="ECO:0000313" key="4">
    <source>
        <dbReference type="EMBL" id="MYM59074.1"/>
    </source>
</evidence>
<reference evidence="4 5" key="1">
    <citation type="submission" date="2020-01" db="EMBL/GenBank/DDBJ databases">
        <title>Draft Genome Sequence of Vibrio sp. strain OCN044, Isolated from a Healthy Coral at Palmyra Atoll.</title>
        <authorList>
            <person name="Videau P."/>
            <person name="Loughran R."/>
            <person name="Esquivel A."/>
            <person name="Deadmond M."/>
            <person name="Paddock B.E."/>
            <person name="Saw J.H."/>
            <person name="Ushijima B."/>
        </authorList>
    </citation>
    <scope>NUCLEOTIDE SEQUENCE [LARGE SCALE GENOMIC DNA]</scope>
    <source>
        <strain evidence="4 5">OCN044</strain>
    </source>
</reference>
<dbReference type="GO" id="GO:0016020">
    <property type="term" value="C:membrane"/>
    <property type="evidence" value="ECO:0007669"/>
    <property type="project" value="TreeGrafter"/>
</dbReference>
<dbReference type="SUPFAM" id="SSF51735">
    <property type="entry name" value="NAD(P)-binding Rossmann-fold domains"/>
    <property type="match status" value="1"/>
</dbReference>
<keyword evidence="2" id="KW-0560">Oxidoreductase</keyword>
<evidence type="ECO:0000256" key="1">
    <source>
        <dbReference type="ARBA" id="ARBA00006484"/>
    </source>
</evidence>
<proteinExistence type="inferred from homology"/>